<comment type="similarity">
    <text evidence="2">Belongs to the chromate ion transporter (CHR) (TC 2.A.51) family.</text>
</comment>
<dbReference type="InterPro" id="IPR003370">
    <property type="entry name" value="Chromate_transpt"/>
</dbReference>
<dbReference type="Proteomes" id="UP000831684">
    <property type="component" value="Chromosome"/>
</dbReference>
<comment type="subcellular location">
    <subcellularLocation>
        <location evidence="1">Cell membrane</location>
        <topology evidence="1">Multi-pass membrane protein</topology>
    </subcellularLocation>
</comment>
<accession>A0A9E7A3I0</accession>
<feature type="transmembrane region" description="Helical" evidence="7">
    <location>
        <begin position="101"/>
        <end position="124"/>
    </location>
</feature>
<dbReference type="Pfam" id="PF02417">
    <property type="entry name" value="Chromate_transp"/>
    <property type="match status" value="1"/>
</dbReference>
<evidence type="ECO:0000256" key="6">
    <source>
        <dbReference type="ARBA" id="ARBA00023136"/>
    </source>
</evidence>
<feature type="transmembrane region" description="Helical" evidence="7">
    <location>
        <begin position="130"/>
        <end position="149"/>
    </location>
</feature>
<dbReference type="PANTHER" id="PTHR43663">
    <property type="entry name" value="CHROMATE TRANSPORT PROTEIN-RELATED"/>
    <property type="match status" value="1"/>
</dbReference>
<dbReference type="GO" id="GO:0005886">
    <property type="term" value="C:plasma membrane"/>
    <property type="evidence" value="ECO:0007669"/>
    <property type="project" value="UniProtKB-SubCell"/>
</dbReference>
<organism evidence="8 9">
    <name type="scientific">Ancylobacter polymorphus</name>
    <dbReference type="NCBI Taxonomy" id="223390"/>
    <lineage>
        <taxon>Bacteria</taxon>
        <taxon>Pseudomonadati</taxon>
        <taxon>Pseudomonadota</taxon>
        <taxon>Alphaproteobacteria</taxon>
        <taxon>Hyphomicrobiales</taxon>
        <taxon>Xanthobacteraceae</taxon>
        <taxon>Ancylobacter</taxon>
    </lineage>
</organism>
<evidence type="ECO:0000313" key="8">
    <source>
        <dbReference type="EMBL" id="UOK72058.1"/>
    </source>
</evidence>
<keyword evidence="5 7" id="KW-1133">Transmembrane helix</keyword>
<dbReference type="EMBL" id="CP083239">
    <property type="protein sequence ID" value="UOK72058.1"/>
    <property type="molecule type" value="Genomic_DNA"/>
</dbReference>
<keyword evidence="6 7" id="KW-0472">Membrane</keyword>
<dbReference type="KEGG" id="apol:K9D25_04890"/>
<evidence type="ECO:0000256" key="2">
    <source>
        <dbReference type="ARBA" id="ARBA00005262"/>
    </source>
</evidence>
<reference evidence="8" key="1">
    <citation type="submission" date="2021-09" db="EMBL/GenBank/DDBJ databases">
        <title>Network and meta-omics reveal the key degrader and cooperation patterns in an efficient 1,4-dioxane-degrading microbial community.</title>
        <authorList>
            <person name="Dai C."/>
        </authorList>
    </citation>
    <scope>NUCLEOTIDE SEQUENCE</scope>
    <source>
        <strain evidence="8">ZM13</strain>
    </source>
</reference>
<dbReference type="InterPro" id="IPR052518">
    <property type="entry name" value="CHR_Transporter"/>
</dbReference>
<dbReference type="PANTHER" id="PTHR43663:SF1">
    <property type="entry name" value="CHROMATE TRANSPORTER"/>
    <property type="match status" value="1"/>
</dbReference>
<evidence type="ECO:0000256" key="4">
    <source>
        <dbReference type="ARBA" id="ARBA00022692"/>
    </source>
</evidence>
<evidence type="ECO:0000256" key="1">
    <source>
        <dbReference type="ARBA" id="ARBA00004651"/>
    </source>
</evidence>
<sequence length="216" mass="22226">MTSPTPPVPGAATEGEPPAPYAVPRNVPLWEIFVTFLFIGAISFGGGVVAYLRASLVIKKGWLDEDHFLSALGISQALPGLNATNMSIIVGDRLRGLPGALVAFTGMTLPGGSMVLALGVAYAANAHNPYVNATLVGVGAAAVGMLSAVTLQIGHKQLGQILNVAIIAATVLMVSVLHISLIWVLLTVGPVAVFLFRPRKGAEGADEADAREGKAP</sequence>
<protein>
    <submittedName>
        <fullName evidence="8">Chromate transporter</fullName>
    </submittedName>
</protein>
<dbReference type="RefSeq" id="WP_244379855.1">
    <property type="nucleotide sequence ID" value="NZ_CP083239.1"/>
</dbReference>
<evidence type="ECO:0000313" key="9">
    <source>
        <dbReference type="Proteomes" id="UP000831684"/>
    </source>
</evidence>
<evidence type="ECO:0000256" key="5">
    <source>
        <dbReference type="ARBA" id="ARBA00022989"/>
    </source>
</evidence>
<name>A0A9E7A3I0_9HYPH</name>
<feature type="transmembrane region" description="Helical" evidence="7">
    <location>
        <begin position="161"/>
        <end position="186"/>
    </location>
</feature>
<proteinExistence type="inferred from homology"/>
<keyword evidence="3" id="KW-1003">Cell membrane</keyword>
<dbReference type="AlphaFoldDB" id="A0A9E7A3I0"/>
<evidence type="ECO:0000256" key="7">
    <source>
        <dbReference type="SAM" id="Phobius"/>
    </source>
</evidence>
<dbReference type="GO" id="GO:0015109">
    <property type="term" value="F:chromate transmembrane transporter activity"/>
    <property type="evidence" value="ECO:0007669"/>
    <property type="project" value="InterPro"/>
</dbReference>
<feature type="transmembrane region" description="Helical" evidence="7">
    <location>
        <begin position="32"/>
        <end position="52"/>
    </location>
</feature>
<gene>
    <name evidence="8" type="ORF">K9D25_04890</name>
</gene>
<evidence type="ECO:0000256" key="3">
    <source>
        <dbReference type="ARBA" id="ARBA00022475"/>
    </source>
</evidence>
<keyword evidence="4 7" id="KW-0812">Transmembrane</keyword>